<organism evidence="5 6">
    <name type="scientific">Kribbella alba</name>
    <dbReference type="NCBI Taxonomy" id="190197"/>
    <lineage>
        <taxon>Bacteria</taxon>
        <taxon>Bacillati</taxon>
        <taxon>Actinomycetota</taxon>
        <taxon>Actinomycetes</taxon>
        <taxon>Propionibacteriales</taxon>
        <taxon>Kribbellaceae</taxon>
        <taxon>Kribbella</taxon>
    </lineage>
</organism>
<dbReference type="CDD" id="cd01392">
    <property type="entry name" value="HTH_LacI"/>
    <property type="match status" value="1"/>
</dbReference>
<dbReference type="InterPro" id="IPR046335">
    <property type="entry name" value="LacI/GalR-like_sensor"/>
</dbReference>
<dbReference type="Proteomes" id="UP001501319">
    <property type="component" value="Unassembled WGS sequence"/>
</dbReference>
<evidence type="ECO:0000313" key="5">
    <source>
        <dbReference type="EMBL" id="GAA1653439.1"/>
    </source>
</evidence>
<evidence type="ECO:0000313" key="6">
    <source>
        <dbReference type="Proteomes" id="UP001501319"/>
    </source>
</evidence>
<accession>A0ABN2FNH1</accession>
<dbReference type="SUPFAM" id="SSF47413">
    <property type="entry name" value="lambda repressor-like DNA-binding domains"/>
    <property type="match status" value="1"/>
</dbReference>
<keyword evidence="3" id="KW-0804">Transcription</keyword>
<keyword evidence="1" id="KW-0805">Transcription regulation</keyword>
<dbReference type="SUPFAM" id="SSF53822">
    <property type="entry name" value="Periplasmic binding protein-like I"/>
    <property type="match status" value="1"/>
</dbReference>
<feature type="domain" description="HTH lacI-type" evidence="4">
    <location>
        <begin position="3"/>
        <end position="57"/>
    </location>
</feature>
<evidence type="ECO:0000256" key="1">
    <source>
        <dbReference type="ARBA" id="ARBA00023015"/>
    </source>
</evidence>
<dbReference type="CDD" id="cd06267">
    <property type="entry name" value="PBP1_LacI_sugar_binding-like"/>
    <property type="match status" value="1"/>
</dbReference>
<dbReference type="Pfam" id="PF00356">
    <property type="entry name" value="LacI"/>
    <property type="match status" value="1"/>
</dbReference>
<dbReference type="GO" id="GO:0003677">
    <property type="term" value="F:DNA binding"/>
    <property type="evidence" value="ECO:0007669"/>
    <property type="project" value="UniProtKB-KW"/>
</dbReference>
<protein>
    <submittedName>
        <fullName evidence="5">LacI family DNA-binding transcriptional regulator</fullName>
    </submittedName>
</protein>
<dbReference type="EMBL" id="BAAANE010000009">
    <property type="protein sequence ID" value="GAA1653439.1"/>
    <property type="molecule type" value="Genomic_DNA"/>
</dbReference>
<evidence type="ECO:0000256" key="3">
    <source>
        <dbReference type="ARBA" id="ARBA00023163"/>
    </source>
</evidence>
<keyword evidence="2 5" id="KW-0238">DNA-binding</keyword>
<dbReference type="RefSeq" id="WP_344114679.1">
    <property type="nucleotide sequence ID" value="NZ_BAAANE010000009.1"/>
</dbReference>
<name>A0ABN2FNH1_9ACTN</name>
<sequence>MRVTLADIAKACETSLSTVSRALSDPDKVNPQTRERIQRVAREMGYMTNPIARALAVGRTGVIGLIVPDIANPFFPPIIKAVQARAGRKDTAVLLADTDEHAADELERARVLSKQVDGLIMVSPRTPEDRLAEFVQLAPVVFVNRQVEGAPSIIIDNSDGITQAVQHLVALGHRRICYLNGPRRSWSNDRRRAALKEACAKYSVELIELGPFEPQVQAGVHAADLVQASGATAVIAYDDQIALGLMARLAEHRLQVGRDISVIGIDDSPMSDVAYPTLTSIHVPGAEAGAVAVDILLAQLDADDADPAPVVQLETRLVIRGSTGPAPTQRLVTTESIGPLLGGEIPSRATRRTD</sequence>
<dbReference type="PANTHER" id="PTHR30146">
    <property type="entry name" value="LACI-RELATED TRANSCRIPTIONAL REPRESSOR"/>
    <property type="match status" value="1"/>
</dbReference>
<comment type="caution">
    <text evidence="5">The sequence shown here is derived from an EMBL/GenBank/DDBJ whole genome shotgun (WGS) entry which is preliminary data.</text>
</comment>
<dbReference type="Gene3D" id="3.40.50.2300">
    <property type="match status" value="2"/>
</dbReference>
<dbReference type="PANTHER" id="PTHR30146:SF138">
    <property type="entry name" value="TRANSCRIPTIONAL REGULATORY PROTEIN"/>
    <property type="match status" value="1"/>
</dbReference>
<reference evidence="5 6" key="1">
    <citation type="journal article" date="2019" name="Int. J. Syst. Evol. Microbiol.">
        <title>The Global Catalogue of Microorganisms (GCM) 10K type strain sequencing project: providing services to taxonomists for standard genome sequencing and annotation.</title>
        <authorList>
            <consortium name="The Broad Institute Genomics Platform"/>
            <consortium name="The Broad Institute Genome Sequencing Center for Infectious Disease"/>
            <person name="Wu L."/>
            <person name="Ma J."/>
        </authorList>
    </citation>
    <scope>NUCLEOTIDE SEQUENCE [LARGE SCALE GENOMIC DNA]</scope>
    <source>
        <strain evidence="5 6">JCM 14306</strain>
    </source>
</reference>
<dbReference type="InterPro" id="IPR028082">
    <property type="entry name" value="Peripla_BP_I"/>
</dbReference>
<dbReference type="PROSITE" id="PS50932">
    <property type="entry name" value="HTH_LACI_2"/>
    <property type="match status" value="1"/>
</dbReference>
<proteinExistence type="predicted"/>
<dbReference type="InterPro" id="IPR000843">
    <property type="entry name" value="HTH_LacI"/>
</dbReference>
<dbReference type="SMART" id="SM00354">
    <property type="entry name" value="HTH_LACI"/>
    <property type="match status" value="1"/>
</dbReference>
<evidence type="ECO:0000259" key="4">
    <source>
        <dbReference type="PROSITE" id="PS50932"/>
    </source>
</evidence>
<dbReference type="Gene3D" id="1.10.260.40">
    <property type="entry name" value="lambda repressor-like DNA-binding domains"/>
    <property type="match status" value="1"/>
</dbReference>
<gene>
    <name evidence="5" type="ORF">GCM10009744_51930</name>
</gene>
<dbReference type="Pfam" id="PF13377">
    <property type="entry name" value="Peripla_BP_3"/>
    <property type="match status" value="1"/>
</dbReference>
<dbReference type="InterPro" id="IPR010982">
    <property type="entry name" value="Lambda_DNA-bd_dom_sf"/>
</dbReference>
<evidence type="ECO:0000256" key="2">
    <source>
        <dbReference type="ARBA" id="ARBA00023125"/>
    </source>
</evidence>
<keyword evidence="6" id="KW-1185">Reference proteome</keyword>